<dbReference type="InterPro" id="IPR037151">
    <property type="entry name" value="AlkB-like_sf"/>
</dbReference>
<gene>
    <name evidence="2" type="ORF">PAUS00366_LOCUS22786</name>
</gene>
<accession>A0A7S4AX68</accession>
<name>A0A7S4AX68_9STRA</name>
<proteinExistence type="predicted"/>
<sequence>MKQSQPFHKKLNAATAKKECGLYLYDGFLSPDEARDALEILGDDTKIPWDRKPVLYGETLTQHAYQHDRYRYSKKTKKKKRKSDIHKKDGLVKLEAICSKIEQDFDVKISFVFCNRFQDPNHRVDWHKDTYGEHICVLTLGSKRRIEFRNNKTMQIEQLTPAAGDLYVMPLHLNKTHQHRVCSEIETAATATRSSLDDNNDPSGKNNTNSRLSFVFFFEAPLYAKGFKISRKDRLVGFLEEIREKTGLL</sequence>
<dbReference type="InterPro" id="IPR027450">
    <property type="entry name" value="AlkB-like"/>
</dbReference>
<reference evidence="2" key="1">
    <citation type="submission" date="2021-01" db="EMBL/GenBank/DDBJ databases">
        <authorList>
            <person name="Corre E."/>
            <person name="Pelletier E."/>
            <person name="Niang G."/>
            <person name="Scheremetjew M."/>
            <person name="Finn R."/>
            <person name="Kale V."/>
            <person name="Holt S."/>
            <person name="Cochrane G."/>
            <person name="Meng A."/>
            <person name="Brown T."/>
            <person name="Cohen L."/>
        </authorList>
    </citation>
    <scope>NUCLEOTIDE SEQUENCE</scope>
    <source>
        <strain evidence="2">10249 10 AB</strain>
    </source>
</reference>
<dbReference type="Pfam" id="PF13532">
    <property type="entry name" value="2OG-FeII_Oxy_2"/>
    <property type="match status" value="1"/>
</dbReference>
<dbReference type="Gene3D" id="2.60.120.590">
    <property type="entry name" value="Alpha-ketoglutarate-dependent dioxygenase AlkB-like"/>
    <property type="match status" value="1"/>
</dbReference>
<dbReference type="EMBL" id="HBIX01034859">
    <property type="protein sequence ID" value="CAE0730001.1"/>
    <property type="molecule type" value="Transcribed_RNA"/>
</dbReference>
<evidence type="ECO:0000313" key="2">
    <source>
        <dbReference type="EMBL" id="CAE0730001.1"/>
    </source>
</evidence>
<dbReference type="SUPFAM" id="SSF51197">
    <property type="entry name" value="Clavaminate synthase-like"/>
    <property type="match status" value="1"/>
</dbReference>
<organism evidence="2">
    <name type="scientific">Pseudo-nitzschia australis</name>
    <dbReference type="NCBI Taxonomy" id="44445"/>
    <lineage>
        <taxon>Eukaryota</taxon>
        <taxon>Sar</taxon>
        <taxon>Stramenopiles</taxon>
        <taxon>Ochrophyta</taxon>
        <taxon>Bacillariophyta</taxon>
        <taxon>Bacillariophyceae</taxon>
        <taxon>Bacillariophycidae</taxon>
        <taxon>Bacillariales</taxon>
        <taxon>Bacillariaceae</taxon>
        <taxon>Pseudo-nitzschia</taxon>
    </lineage>
</organism>
<dbReference type="PROSITE" id="PS51471">
    <property type="entry name" value="FE2OG_OXY"/>
    <property type="match status" value="1"/>
</dbReference>
<dbReference type="AlphaFoldDB" id="A0A7S4AX68"/>
<feature type="domain" description="Fe2OG dioxygenase" evidence="1">
    <location>
        <begin position="108"/>
        <end position="220"/>
    </location>
</feature>
<evidence type="ECO:0000259" key="1">
    <source>
        <dbReference type="PROSITE" id="PS51471"/>
    </source>
</evidence>
<protein>
    <recommendedName>
        <fullName evidence="1">Fe2OG dioxygenase domain-containing protein</fullName>
    </recommendedName>
</protein>
<dbReference type="InterPro" id="IPR005123">
    <property type="entry name" value="Oxoglu/Fe-dep_dioxygenase_dom"/>
</dbReference>